<protein>
    <submittedName>
        <fullName evidence="1">Uncharacterized protein</fullName>
    </submittedName>
</protein>
<geneLocation type="plasmid" evidence="1 2">
    <name>pCY186</name>
</geneLocation>
<keyword evidence="2" id="KW-1185">Reference proteome</keyword>
<dbReference type="KEGG" id="bpb:bpr_IV016"/>
<proteinExistence type="predicted"/>
<organism evidence="1 2">
    <name type="scientific">Butyrivibrio proteoclasticus (strain ATCC 51982 / DSM 14932 / B316)</name>
    <name type="common">Clostridium proteoclasticum</name>
    <dbReference type="NCBI Taxonomy" id="515622"/>
    <lineage>
        <taxon>Bacteria</taxon>
        <taxon>Bacillati</taxon>
        <taxon>Bacillota</taxon>
        <taxon>Clostridia</taxon>
        <taxon>Lachnospirales</taxon>
        <taxon>Lachnospiraceae</taxon>
        <taxon>Butyrivibrio</taxon>
    </lineage>
</organism>
<dbReference type="AlphaFoldDB" id="E0S4P9"/>
<reference evidence="1 2" key="1">
    <citation type="journal article" date="2010" name="PLoS ONE">
        <title>The glycobiome of the rumen bacterium Butyrivibrio proteoclasticus B316(T) highlights adaptation to a polysaccharide-rich environment.</title>
        <authorList>
            <person name="Kelly W.J."/>
            <person name="Leahy S.C."/>
            <person name="Altermann E."/>
            <person name="Yeoman C.J."/>
            <person name="Dunne J.C."/>
            <person name="Kong Z."/>
            <person name="Pacheco D.M."/>
            <person name="Li D."/>
            <person name="Noel S.J."/>
            <person name="Moon C.D."/>
            <person name="Cookson A.L."/>
            <person name="Attwood G.T."/>
        </authorList>
    </citation>
    <scope>NUCLEOTIDE SEQUENCE [LARGE SCALE GENOMIC DNA]</scope>
    <source>
        <strain evidence="2">ATCC 51982 / DSM 14932 / B316</strain>
        <plasmid evidence="2">Plasmid pCY186</plasmid>
    </source>
</reference>
<accession>E0S4P9</accession>
<evidence type="ECO:0000313" key="1">
    <source>
        <dbReference type="EMBL" id="ADL36381.1"/>
    </source>
</evidence>
<dbReference type="Proteomes" id="UP000001299">
    <property type="component" value="Plasmid pCY186"/>
</dbReference>
<dbReference type="HOGENOM" id="CLU_114898_0_0_9"/>
<keyword evidence="1" id="KW-0614">Plasmid</keyword>
<evidence type="ECO:0000313" key="2">
    <source>
        <dbReference type="Proteomes" id="UP000001299"/>
    </source>
</evidence>
<name>E0S4P9_BUTPB</name>
<dbReference type="eggNOG" id="ENOG50318CA">
    <property type="taxonomic scope" value="Bacteria"/>
</dbReference>
<sequence length="179" mass="21568">MRLYHYYEREKGPFRSISDLSDEDGEKVLEQIRKDKPDVFLAKRPSDYLQKRRRFEAILRNEFIKIGGRPERDTPHYMVVEEVPFFEKWYEHTASIIIDTDELDTSMLSFTYGDSHPTFSGNVKDGKEYRNRLYSFEEIQNIIDKYGLPQEWNPDFKYGPECYVEVQVWTDRGLEKWLE</sequence>
<dbReference type="EMBL" id="CP001813">
    <property type="protein sequence ID" value="ADL36381.1"/>
    <property type="molecule type" value="Genomic_DNA"/>
</dbReference>
<gene>
    <name evidence="1" type="ordered locus">bpr_IV016</name>
</gene>